<proteinExistence type="predicted"/>
<dbReference type="GO" id="GO:0005737">
    <property type="term" value="C:cytoplasm"/>
    <property type="evidence" value="ECO:0007669"/>
    <property type="project" value="TreeGrafter"/>
</dbReference>
<gene>
    <name evidence="3" type="ORF">M419DRAFT_100447</name>
</gene>
<dbReference type="Pfam" id="PF01370">
    <property type="entry name" value="Epimerase"/>
    <property type="match status" value="1"/>
</dbReference>
<dbReference type="HOGENOM" id="CLU_007383_12_2_1"/>
<feature type="domain" description="NAD(P)-binding" evidence="2">
    <location>
        <begin position="9"/>
        <end position="93"/>
    </location>
</feature>
<reference evidence="4" key="1">
    <citation type="journal article" date="2013" name="Ind. Biotechnol.">
        <title>Comparative genomics analysis of Trichoderma reesei strains.</title>
        <authorList>
            <person name="Koike H."/>
            <person name="Aerts A."/>
            <person name="LaButti K."/>
            <person name="Grigoriev I.V."/>
            <person name="Baker S.E."/>
        </authorList>
    </citation>
    <scope>NUCLEOTIDE SEQUENCE [LARGE SCALE GENOMIC DNA]</scope>
    <source>
        <strain evidence="4">ATCC 56765 / BCRC 32924 / NRRL 11460 / Rut C-30</strain>
    </source>
</reference>
<evidence type="ECO:0000313" key="3">
    <source>
        <dbReference type="EMBL" id="ETS00889.1"/>
    </source>
</evidence>
<dbReference type="KEGG" id="trr:M419DRAFT_100447"/>
<dbReference type="Proteomes" id="UP000024376">
    <property type="component" value="Unassembled WGS sequence"/>
</dbReference>
<name>A0A024S6H3_HYPJR</name>
<dbReference type="InterPro" id="IPR036291">
    <property type="entry name" value="NAD(P)-bd_dom_sf"/>
</dbReference>
<dbReference type="SUPFAM" id="SSF51735">
    <property type="entry name" value="NAD(P)-binding Rossmann-fold domains"/>
    <property type="match status" value="1"/>
</dbReference>
<dbReference type="EMBL" id="KI911150">
    <property type="protein sequence ID" value="ETS00889.1"/>
    <property type="molecule type" value="Genomic_DNA"/>
</dbReference>
<protein>
    <submittedName>
        <fullName evidence="3">NAD(P)-binding protein</fullName>
    </submittedName>
</protein>
<feature type="domain" description="NAD-dependent epimerase/dehydratase" evidence="1">
    <location>
        <begin position="156"/>
        <end position="238"/>
    </location>
</feature>
<dbReference type="GO" id="GO:0004029">
    <property type="term" value="F:aldehyde dehydrogenase (NAD+) activity"/>
    <property type="evidence" value="ECO:0007669"/>
    <property type="project" value="TreeGrafter"/>
</dbReference>
<sequence>MAVKVFMTGVTGYIGGTAFDKIYRAHPDNEYTLLVRNEARAEPVKAKYPKVKFVYGSLDDVDVIEQAAAEADVVIHTAESADHAPSASAIAKGLEKGHTPEKPGYWIHLSGTGILTWYDVVNGREGEPPLPDQKYHDIDDIDRILNLDDRAPHRDVDKIVQAAVSDSVKPAIICPPLIFGQGSGPGNQQTIQIPTLVEMTLREGFAPLVGQGKTEWDYVHVDDVGEMFLKLFEASQDPEKKNNPEIFGRHGYFFGPKGVLNFKKIAERVAEEVQKQGYAKEVTVKPVSLAEQKQLKGYIPVADSLGQNSKSVGQRFKKYLGWEPQVNDSVEDDIANVVRSKAKSLGL</sequence>
<dbReference type="Gene3D" id="3.40.50.720">
    <property type="entry name" value="NAD(P)-binding Rossmann-like Domain"/>
    <property type="match status" value="2"/>
</dbReference>
<evidence type="ECO:0000313" key="4">
    <source>
        <dbReference type="Proteomes" id="UP000024376"/>
    </source>
</evidence>
<dbReference type="PANTHER" id="PTHR48079">
    <property type="entry name" value="PROTEIN YEEZ"/>
    <property type="match status" value="1"/>
</dbReference>
<dbReference type="AlphaFoldDB" id="A0A024S6H3"/>
<dbReference type="Pfam" id="PF13460">
    <property type="entry name" value="NAD_binding_10"/>
    <property type="match status" value="1"/>
</dbReference>
<organism evidence="3 4">
    <name type="scientific">Hypocrea jecorina (strain ATCC 56765 / BCRC 32924 / NRRL 11460 / Rut C-30)</name>
    <name type="common">Trichoderma reesei</name>
    <dbReference type="NCBI Taxonomy" id="1344414"/>
    <lineage>
        <taxon>Eukaryota</taxon>
        <taxon>Fungi</taxon>
        <taxon>Dikarya</taxon>
        <taxon>Ascomycota</taxon>
        <taxon>Pezizomycotina</taxon>
        <taxon>Sordariomycetes</taxon>
        <taxon>Hypocreomycetidae</taxon>
        <taxon>Hypocreales</taxon>
        <taxon>Hypocreaceae</taxon>
        <taxon>Trichoderma</taxon>
    </lineage>
</organism>
<dbReference type="OrthoDB" id="10262413at2759"/>
<dbReference type="InterPro" id="IPR051783">
    <property type="entry name" value="NAD(P)-dependent_oxidoreduct"/>
</dbReference>
<dbReference type="InterPro" id="IPR001509">
    <property type="entry name" value="Epimerase_deHydtase"/>
</dbReference>
<dbReference type="PANTHER" id="PTHR48079:SF6">
    <property type="entry name" value="NAD(P)-BINDING DOMAIN-CONTAINING PROTEIN-RELATED"/>
    <property type="match status" value="1"/>
</dbReference>
<evidence type="ECO:0000259" key="1">
    <source>
        <dbReference type="Pfam" id="PF01370"/>
    </source>
</evidence>
<dbReference type="InterPro" id="IPR016040">
    <property type="entry name" value="NAD(P)-bd_dom"/>
</dbReference>
<evidence type="ECO:0000259" key="2">
    <source>
        <dbReference type="Pfam" id="PF13460"/>
    </source>
</evidence>
<accession>A0A024S6H3</accession>